<proteinExistence type="predicted"/>
<name>A0ABX0FCF8_9BACL</name>
<evidence type="ECO:0000313" key="1">
    <source>
        <dbReference type="EMBL" id="NGZ75777.1"/>
    </source>
</evidence>
<protein>
    <submittedName>
        <fullName evidence="1">Uncharacterized protein</fullName>
    </submittedName>
</protein>
<reference evidence="1 2" key="1">
    <citation type="submission" date="2020-01" db="EMBL/GenBank/DDBJ databases">
        <title>Polyphasic characterisation and genomic insights into a novel alkali tolerant bacterium VR-M41.</title>
        <authorList>
            <person name="Vemuluri V.R."/>
        </authorList>
    </citation>
    <scope>NUCLEOTIDE SEQUENCE [LARGE SCALE GENOMIC DNA]</scope>
    <source>
        <strain evidence="1 2">VR-M41</strain>
    </source>
</reference>
<dbReference type="RefSeq" id="WP_166274186.1">
    <property type="nucleotide sequence ID" value="NZ_JAAFGS010000003.1"/>
</dbReference>
<comment type="caution">
    <text evidence="1">The sequence shown here is derived from an EMBL/GenBank/DDBJ whole genome shotgun (WGS) entry which is preliminary data.</text>
</comment>
<sequence>MAFWKKKNVVSQPEAQSAANASQPGEDCEAIARAAYEIVSARKYAETGERIDSGGLKKLRRNLQIPEHAWPIAFCDATFIGRYAHGAAFTNLGIHWKYELDHYFISWEEFKRMPAPVKGKGPWEIRLGDYSLTWNSRKFKDRDILEILRDIHATNQLAPEPGTDAVFAKGPIPLAQRELLQEAELVPDEAFLLALCRSAGYFNDAQFWDAERVPKQKPERETFGVPQSEKVLAFRDEGLRSKGHVGAVLTDKGFYFRNSYPVENGEKEIFLSYGRLADSEQVSGTSKGVKTGEIGLLNTIHVSEAEEMLENLRLYLASLKAPGSEACREFPYASSYLEPWDTFVAPGGGERWMVAEDGMPRGIYKSAQIQAAAAAGKVDTYLTRFWTFGAERWMTAAEAGFASAEP</sequence>
<accession>A0ABX0FCF8</accession>
<gene>
    <name evidence="1" type="ORF">GYN08_10630</name>
</gene>
<evidence type="ECO:0000313" key="2">
    <source>
        <dbReference type="Proteomes" id="UP000800303"/>
    </source>
</evidence>
<organism evidence="1 2">
    <name type="scientific">Saccharibacillus alkalitolerans</name>
    <dbReference type="NCBI Taxonomy" id="2705290"/>
    <lineage>
        <taxon>Bacteria</taxon>
        <taxon>Bacillati</taxon>
        <taxon>Bacillota</taxon>
        <taxon>Bacilli</taxon>
        <taxon>Bacillales</taxon>
        <taxon>Paenibacillaceae</taxon>
        <taxon>Saccharibacillus</taxon>
    </lineage>
</organism>
<dbReference type="Proteomes" id="UP000800303">
    <property type="component" value="Unassembled WGS sequence"/>
</dbReference>
<dbReference type="EMBL" id="JAAFGS010000003">
    <property type="protein sequence ID" value="NGZ75777.1"/>
    <property type="molecule type" value="Genomic_DNA"/>
</dbReference>
<keyword evidence="2" id="KW-1185">Reference proteome</keyword>